<dbReference type="Gene3D" id="3.30.450.40">
    <property type="match status" value="1"/>
</dbReference>
<dbReference type="SUPFAM" id="SSF55781">
    <property type="entry name" value="GAF domain-like"/>
    <property type="match status" value="1"/>
</dbReference>
<name>A0ABD6D266_9EURY</name>
<dbReference type="Pfam" id="PF08447">
    <property type="entry name" value="PAS_3"/>
    <property type="match status" value="1"/>
</dbReference>
<dbReference type="EMBL" id="JBHUDL010000010">
    <property type="protein sequence ID" value="MFD1634416.1"/>
    <property type="molecule type" value="Genomic_DNA"/>
</dbReference>
<accession>A0ABD6D266</accession>
<organism evidence="10 11">
    <name type="scientific">Haloplanus ruber</name>
    <dbReference type="NCBI Taxonomy" id="869892"/>
    <lineage>
        <taxon>Archaea</taxon>
        <taxon>Methanobacteriati</taxon>
        <taxon>Methanobacteriota</taxon>
        <taxon>Stenosarchaea group</taxon>
        <taxon>Halobacteria</taxon>
        <taxon>Halobacteriales</taxon>
        <taxon>Haloferacaceae</taxon>
        <taxon>Haloplanus</taxon>
    </lineage>
</organism>
<evidence type="ECO:0000313" key="10">
    <source>
        <dbReference type="EMBL" id="MFD1634416.1"/>
    </source>
</evidence>
<dbReference type="SMART" id="SM00387">
    <property type="entry name" value="HATPase_c"/>
    <property type="match status" value="1"/>
</dbReference>
<feature type="domain" description="PAS" evidence="8">
    <location>
        <begin position="294"/>
        <end position="343"/>
    </location>
</feature>
<dbReference type="PROSITE" id="PS50112">
    <property type="entry name" value="PAS"/>
    <property type="match status" value="4"/>
</dbReference>
<feature type="region of interest" description="Disordered" evidence="6">
    <location>
        <begin position="75"/>
        <end position="94"/>
    </location>
</feature>
<evidence type="ECO:0000313" key="11">
    <source>
        <dbReference type="Proteomes" id="UP001597075"/>
    </source>
</evidence>
<dbReference type="CDD" id="cd00130">
    <property type="entry name" value="PAS"/>
    <property type="match status" value="5"/>
</dbReference>
<dbReference type="Proteomes" id="UP001597075">
    <property type="component" value="Unassembled WGS sequence"/>
</dbReference>
<dbReference type="Gene3D" id="3.30.450.20">
    <property type="entry name" value="PAS domain"/>
    <property type="match status" value="5"/>
</dbReference>
<dbReference type="InterPro" id="IPR005467">
    <property type="entry name" value="His_kinase_dom"/>
</dbReference>
<dbReference type="SMART" id="SM00065">
    <property type="entry name" value="GAF"/>
    <property type="match status" value="1"/>
</dbReference>
<dbReference type="GO" id="GO:0004673">
    <property type="term" value="F:protein histidine kinase activity"/>
    <property type="evidence" value="ECO:0007669"/>
    <property type="project" value="UniProtKB-EC"/>
</dbReference>
<dbReference type="InterPro" id="IPR013655">
    <property type="entry name" value="PAS_fold_3"/>
</dbReference>
<dbReference type="SMART" id="SM00086">
    <property type="entry name" value="PAC"/>
    <property type="match status" value="5"/>
</dbReference>
<feature type="domain" description="PAS" evidence="8">
    <location>
        <begin position="672"/>
        <end position="742"/>
    </location>
</feature>
<dbReference type="InterPro" id="IPR004358">
    <property type="entry name" value="Sig_transdc_His_kin-like_C"/>
</dbReference>
<keyword evidence="11" id="KW-1185">Reference proteome</keyword>
<comment type="caution">
    <text evidence="10">The sequence shown here is derived from an EMBL/GenBank/DDBJ whole genome shotgun (WGS) entry which is preliminary data.</text>
</comment>
<dbReference type="SUPFAM" id="SSF55874">
    <property type="entry name" value="ATPase domain of HSP90 chaperone/DNA topoisomerase II/histidine kinase"/>
    <property type="match status" value="1"/>
</dbReference>
<dbReference type="PROSITE" id="PS50109">
    <property type="entry name" value="HIS_KIN"/>
    <property type="match status" value="1"/>
</dbReference>
<feature type="domain" description="Histidine kinase" evidence="7">
    <location>
        <begin position="1047"/>
        <end position="1262"/>
    </location>
</feature>
<dbReference type="Pfam" id="PF13426">
    <property type="entry name" value="PAS_9"/>
    <property type="match status" value="2"/>
</dbReference>
<evidence type="ECO:0000259" key="9">
    <source>
        <dbReference type="PROSITE" id="PS50113"/>
    </source>
</evidence>
<dbReference type="InterPro" id="IPR035965">
    <property type="entry name" value="PAS-like_dom_sf"/>
</dbReference>
<dbReference type="PROSITE" id="PS50113">
    <property type="entry name" value="PAC"/>
    <property type="match status" value="4"/>
</dbReference>
<dbReference type="EC" id="2.7.13.3" evidence="2"/>
<keyword evidence="4" id="KW-0808">Transferase</keyword>
<dbReference type="InterPro" id="IPR052162">
    <property type="entry name" value="Sensor_kinase/Photoreceptor"/>
</dbReference>
<dbReference type="InterPro" id="IPR001610">
    <property type="entry name" value="PAC"/>
</dbReference>
<dbReference type="Pfam" id="PF02518">
    <property type="entry name" value="HATPase_c"/>
    <property type="match status" value="1"/>
</dbReference>
<dbReference type="InterPro" id="IPR029016">
    <property type="entry name" value="GAF-like_dom_sf"/>
</dbReference>
<feature type="domain" description="PAC" evidence="9">
    <location>
        <begin position="860"/>
        <end position="918"/>
    </location>
</feature>
<evidence type="ECO:0000256" key="6">
    <source>
        <dbReference type="SAM" id="MobiDB-lite"/>
    </source>
</evidence>
<keyword evidence="3" id="KW-0597">Phosphoprotein</keyword>
<evidence type="ECO:0000256" key="4">
    <source>
        <dbReference type="ARBA" id="ARBA00022679"/>
    </source>
</evidence>
<proteinExistence type="predicted"/>
<dbReference type="InterPro" id="IPR013656">
    <property type="entry name" value="PAS_4"/>
</dbReference>
<dbReference type="SUPFAM" id="SSF55785">
    <property type="entry name" value="PYP-like sensor domain (PAS domain)"/>
    <property type="match status" value="5"/>
</dbReference>
<evidence type="ECO:0000256" key="2">
    <source>
        <dbReference type="ARBA" id="ARBA00012438"/>
    </source>
</evidence>
<sequence length="1264" mass="142018">MIGDPLEQGAVEAQLSWEDSQESIRRIGSRGEPFETTAEMSLSTKAPDTRRFTFSLRKLPAAETGAVIGVGRERTDTRAESDRTNATQGGQRTLAARERALRRAYDIIADSERSLEQKIHDMLGVVRETIGTDFATLSQIDGTEYIIEAVDGPRDVTFEGPDGNAITEGDSVPLSFTNCQRVVADTETLAIEDIDADAPKLADRPVNAELGISCYLGTPVTVEGENYGTFCFYDLAPRSDQFTDWEVTFVELLGNWVGYELERERLMEQIRTEERERYETLVKQSSDGVAVVQDGRCVFANDRFLELIGRPRKSVYGSSIEQYFAPEYRDVVTDQHRPIIDDEGSPNRYDVEIETPNGTVRTLELARSRIEHNGEPAMLATFRDITARKRREESIRALQRATSRMQTAETPEQIAEIAVHAARDALELPLSICWFYESDEERLEPVAATDPVRDGGYFEPLSPDQYEFDAFRDGAVVHYNPTDTGYDRLETGVLLPLGDHGLLAAGQSSLTDHDAVVLDVARTLSEHTRIALDRIERTRELERTQARFRALTENTSYGVVTIDDTSTVRYASSGISDVLGYEPAELEGGSLLGIMPERFHQTHESALARYLREGDKQLDWSWIELPGVHKEGHEVPLGISFGEATVDGDRRFSAVIRDISEQKQRQQELREERAFTESIFAALPDVFYAFDEQGEFLRWNGQLREVTGYTDEEIASMHPTEFIAADDQAEVITAIAEVFEHDTTVTVEAQFETKDGTRIPYELTGAKLTDDTDEVRGLVGIGRDISDRKKRQRRFEAVFDNTYQFTGLMQPDGTLIEVNEAAREFGDLDRADVVGSKVWNAFWFTHSEDLQRQVQSAVERAAEGEFVRDEIPVQGSEREAIIDFSIRPVRDDNGAVTLLIPEGRDITELKEQEEELRRERDHVRRTEELANVGGWEFIPETETCYWTQGTRQLCEVGESFTPTAEKALEFVHPEDRDAVTQALTTCRETGNPFNLEIRIVTAQGRTRWIRIEGEQVDDDGTKKLRGVIGDITDRKEREQRLMVLNRILRHNLRNKLSVVSGFADRLEAVLNTAPAERDTSVDETVQFTQKIKENASDLITLGEKARAFERAVEEADTTGFVAVQPVVSEVVSTYREQHPAATITTELTDVAIQGNAEFLRLAVRELIDNAIRHSELSDPTVTIETSRVSSEQVEIRISDNGPGIPEMERKTLTEGEESPLLHGSGLGLWTVNWLVTRIGGHISITDNDPTGTVAVLRLPTRTDQ</sequence>
<dbReference type="RefSeq" id="WP_256404664.1">
    <property type="nucleotide sequence ID" value="NZ_CP187151.1"/>
</dbReference>
<protein>
    <recommendedName>
        <fullName evidence="2">histidine kinase</fullName>
        <ecNumber evidence="2">2.7.13.3</ecNumber>
    </recommendedName>
</protein>
<feature type="domain" description="PAC" evidence="9">
    <location>
        <begin position="745"/>
        <end position="797"/>
    </location>
</feature>
<feature type="domain" description="PAC" evidence="9">
    <location>
        <begin position="347"/>
        <end position="397"/>
    </location>
</feature>
<dbReference type="InterPro" id="IPR003594">
    <property type="entry name" value="HATPase_dom"/>
</dbReference>
<dbReference type="Gene3D" id="3.30.565.10">
    <property type="entry name" value="Histidine kinase-like ATPase, C-terminal domain"/>
    <property type="match status" value="1"/>
</dbReference>
<dbReference type="InterPro" id="IPR000700">
    <property type="entry name" value="PAS-assoc_C"/>
</dbReference>
<dbReference type="InterPro" id="IPR000014">
    <property type="entry name" value="PAS"/>
</dbReference>
<dbReference type="PRINTS" id="PR00344">
    <property type="entry name" value="BCTRLSENSOR"/>
</dbReference>
<evidence type="ECO:0000259" key="8">
    <source>
        <dbReference type="PROSITE" id="PS50112"/>
    </source>
</evidence>
<dbReference type="InterPro" id="IPR036890">
    <property type="entry name" value="HATPase_C_sf"/>
</dbReference>
<dbReference type="InterPro" id="IPR013767">
    <property type="entry name" value="PAS_fold"/>
</dbReference>
<dbReference type="AlphaFoldDB" id="A0ABD6D266"/>
<dbReference type="PANTHER" id="PTHR43304:SF1">
    <property type="entry name" value="PAC DOMAIN-CONTAINING PROTEIN"/>
    <property type="match status" value="1"/>
</dbReference>
<dbReference type="Pfam" id="PF01590">
    <property type="entry name" value="GAF"/>
    <property type="match status" value="1"/>
</dbReference>
<evidence type="ECO:0000256" key="3">
    <source>
        <dbReference type="ARBA" id="ARBA00022553"/>
    </source>
</evidence>
<feature type="domain" description="PAS" evidence="8">
    <location>
        <begin position="544"/>
        <end position="614"/>
    </location>
</feature>
<evidence type="ECO:0000256" key="5">
    <source>
        <dbReference type="ARBA" id="ARBA00022777"/>
    </source>
</evidence>
<keyword evidence="5" id="KW-0418">Kinase</keyword>
<dbReference type="Gene3D" id="2.10.70.100">
    <property type="match status" value="1"/>
</dbReference>
<feature type="domain" description="PAC" evidence="9">
    <location>
        <begin position="993"/>
        <end position="1043"/>
    </location>
</feature>
<gene>
    <name evidence="10" type="ORF">ACFSBJ_11840</name>
</gene>
<feature type="domain" description="PAS" evidence="8">
    <location>
        <begin position="791"/>
        <end position="865"/>
    </location>
</feature>
<dbReference type="SMART" id="SM00091">
    <property type="entry name" value="PAS"/>
    <property type="match status" value="4"/>
</dbReference>
<dbReference type="Pfam" id="PF00989">
    <property type="entry name" value="PAS"/>
    <property type="match status" value="1"/>
</dbReference>
<reference evidence="10 11" key="1">
    <citation type="journal article" date="2019" name="Int. J. Syst. Evol. Microbiol.">
        <title>The Global Catalogue of Microorganisms (GCM) 10K type strain sequencing project: providing services to taxonomists for standard genome sequencing and annotation.</title>
        <authorList>
            <consortium name="The Broad Institute Genomics Platform"/>
            <consortium name="The Broad Institute Genome Sequencing Center for Infectious Disease"/>
            <person name="Wu L."/>
            <person name="Ma J."/>
        </authorList>
    </citation>
    <scope>NUCLEOTIDE SEQUENCE [LARGE SCALE GENOMIC DNA]</scope>
    <source>
        <strain evidence="10 11">CGMCC 1.10594</strain>
    </source>
</reference>
<evidence type="ECO:0000256" key="1">
    <source>
        <dbReference type="ARBA" id="ARBA00000085"/>
    </source>
</evidence>
<dbReference type="NCBIfam" id="TIGR00229">
    <property type="entry name" value="sensory_box"/>
    <property type="match status" value="5"/>
</dbReference>
<comment type="catalytic activity">
    <reaction evidence="1">
        <text>ATP + protein L-histidine = ADP + protein N-phospho-L-histidine.</text>
        <dbReference type="EC" id="2.7.13.3"/>
    </reaction>
</comment>
<dbReference type="Pfam" id="PF08448">
    <property type="entry name" value="PAS_4"/>
    <property type="match status" value="1"/>
</dbReference>
<evidence type="ECO:0000259" key="7">
    <source>
        <dbReference type="PROSITE" id="PS50109"/>
    </source>
</evidence>
<dbReference type="InterPro" id="IPR003018">
    <property type="entry name" value="GAF"/>
</dbReference>
<dbReference type="PANTHER" id="PTHR43304">
    <property type="entry name" value="PHYTOCHROME-LIKE PROTEIN CPH1"/>
    <property type="match status" value="1"/>
</dbReference>
<dbReference type="CDD" id="cd00075">
    <property type="entry name" value="HATPase"/>
    <property type="match status" value="1"/>
</dbReference>